<name>A0ACC6QF72_9ACTN</name>
<dbReference type="EMBL" id="JBBKAI010000002">
    <property type="protein sequence ID" value="MEJ8656955.1"/>
    <property type="molecule type" value="Genomic_DNA"/>
</dbReference>
<organism evidence="1 2">
    <name type="scientific">Streptomyces pratisoli</name>
    <dbReference type="NCBI Taxonomy" id="3139917"/>
    <lineage>
        <taxon>Bacteria</taxon>
        <taxon>Bacillati</taxon>
        <taxon>Actinomycetota</taxon>
        <taxon>Actinomycetes</taxon>
        <taxon>Kitasatosporales</taxon>
        <taxon>Streptomycetaceae</taxon>
        <taxon>Streptomyces</taxon>
    </lineage>
</organism>
<accession>A0ACC6QF72</accession>
<protein>
    <submittedName>
        <fullName evidence="1">Uncharacterized protein</fullName>
    </submittedName>
</protein>
<sequence length="411" mass="43349">MSASPIPVEVEALALELARREAEATAAADPVSIADQLEAAAGDRTISEYLEELVKDSKGVTPPDGAAPVSAFWSFHTEHPEAPKVFQGKHVLENRFIAEAWAQLRNEERPGSAQTLETTDAGRQLNAMHLWERKVLKELASRDGRIDWEFTKKCWADLSETYANAAKGPVVVFAETGHTLSILYNQESPTLQANSDVGLGNIHFAFEAPQSWRETARRELGTNAVRAVAQFDNPTRDGYIDPETYATLAPEVREAALAKVMERATPQREAAAQEVPAAEGSIAETEAQAEVEAPATEAPVAEVPATETPEVSVPAAEVPAAEVPAPEGPAAEVPAAEGPVAEAETLEPEVPAAAPLEANTPPPPLWQAGFNPKPSRAAHGSSGPSAVNPEGPTVGAELASRAAGNGMDGPA</sequence>
<evidence type="ECO:0000313" key="1">
    <source>
        <dbReference type="EMBL" id="MEJ8656955.1"/>
    </source>
</evidence>
<proteinExistence type="predicted"/>
<comment type="caution">
    <text evidence="1">The sequence shown here is derived from an EMBL/GenBank/DDBJ whole genome shotgun (WGS) entry which is preliminary data.</text>
</comment>
<keyword evidence="2" id="KW-1185">Reference proteome</keyword>
<dbReference type="Proteomes" id="UP001375539">
    <property type="component" value="Unassembled WGS sequence"/>
</dbReference>
<gene>
    <name evidence="1" type="ORF">WKI58_10520</name>
</gene>
<evidence type="ECO:0000313" key="2">
    <source>
        <dbReference type="Proteomes" id="UP001375539"/>
    </source>
</evidence>
<reference evidence="1" key="1">
    <citation type="submission" date="2024-03" db="EMBL/GenBank/DDBJ databases">
        <title>Novel Streptomyces species of biotechnological and ecological value are a feature of Machair soil.</title>
        <authorList>
            <person name="Prole J.R."/>
            <person name="Goodfellow M."/>
            <person name="Allenby N."/>
            <person name="Ward A.C."/>
        </authorList>
    </citation>
    <scope>NUCLEOTIDE SEQUENCE</scope>
    <source>
        <strain evidence="1">MS1.AVA.4</strain>
    </source>
</reference>